<dbReference type="InterPro" id="IPR036416">
    <property type="entry name" value="Pept_tRNA_hydro_sf"/>
</dbReference>
<evidence type="ECO:0000256" key="8">
    <source>
        <dbReference type="HAMAP-Rule" id="MF_00083"/>
    </source>
</evidence>
<dbReference type="CDD" id="cd00462">
    <property type="entry name" value="PTH"/>
    <property type="match status" value="1"/>
</dbReference>
<comment type="similarity">
    <text evidence="5 8">Belongs to the PTH family.</text>
</comment>
<dbReference type="Proteomes" id="UP000623269">
    <property type="component" value="Unassembled WGS sequence"/>
</dbReference>
<comment type="subcellular location">
    <subcellularLocation>
        <location evidence="8">Cytoplasm</location>
    </subcellularLocation>
</comment>
<accession>A0A8J7HDJ1</accession>
<dbReference type="InterPro" id="IPR018171">
    <property type="entry name" value="Pept_tRNA_hydro_CS"/>
</dbReference>
<evidence type="ECO:0000313" key="10">
    <source>
        <dbReference type="EMBL" id="MBH1942127.1"/>
    </source>
</evidence>
<feature type="site" description="Stabilizes the basic form of H active site to accept a proton" evidence="8">
    <location>
        <position position="91"/>
    </location>
</feature>
<dbReference type="Gene3D" id="3.40.50.1470">
    <property type="entry name" value="Peptidyl-tRNA hydrolase"/>
    <property type="match status" value="1"/>
</dbReference>
<dbReference type="AlphaFoldDB" id="A0A8J7HDJ1"/>
<dbReference type="EC" id="3.1.1.29" evidence="1 8"/>
<keyword evidence="3 8" id="KW-0378">Hydrolase</keyword>
<dbReference type="EMBL" id="JAEAGR010000017">
    <property type="protein sequence ID" value="MBH1942127.1"/>
    <property type="molecule type" value="Genomic_DNA"/>
</dbReference>
<evidence type="ECO:0000256" key="4">
    <source>
        <dbReference type="ARBA" id="ARBA00022884"/>
    </source>
</evidence>
<dbReference type="InterPro" id="IPR001328">
    <property type="entry name" value="Pept_tRNA_hydro"/>
</dbReference>
<sequence length="253" mass="28862">MYIIIGLGNPGDKYQATRHNIGWDAITRISDDYRIPLDFKKHKAICGKGYIEGEKVILAKPMTYMNLSGESVRELVDFYKVSPEEIIVIYDDISLEVGQLRIRKKGSAGGHNGIKSIIQHIGTQDFPRIKIGVGDKPKDWDLADYVLGRFPKEEQATVRDALKDTSDACRMIITSGIDAAMNQYNKKKEETKKEDTKKVELKKRDIKNDRDKNDKERNKDIGIEDKKPTGHKSHIEKIKEIFKSAKNEDNNNI</sequence>
<keyword evidence="11" id="KW-1185">Reference proteome</keyword>
<dbReference type="GO" id="GO:0004045">
    <property type="term" value="F:peptidyl-tRNA hydrolase activity"/>
    <property type="evidence" value="ECO:0007669"/>
    <property type="project" value="UniProtKB-UniRule"/>
</dbReference>
<keyword evidence="8" id="KW-0963">Cytoplasm</keyword>
<comment type="caution">
    <text evidence="10">The sequence shown here is derived from an EMBL/GenBank/DDBJ whole genome shotgun (WGS) entry which is preliminary data.</text>
</comment>
<evidence type="ECO:0000256" key="9">
    <source>
        <dbReference type="SAM" id="MobiDB-lite"/>
    </source>
</evidence>
<evidence type="ECO:0000256" key="3">
    <source>
        <dbReference type="ARBA" id="ARBA00022801"/>
    </source>
</evidence>
<feature type="binding site" evidence="8">
    <location>
        <position position="112"/>
    </location>
    <ligand>
        <name>tRNA</name>
        <dbReference type="ChEBI" id="CHEBI:17843"/>
    </ligand>
</feature>
<feature type="region of interest" description="Disordered" evidence="9">
    <location>
        <begin position="187"/>
        <end position="253"/>
    </location>
</feature>
<feature type="active site" description="Proton acceptor" evidence="8">
    <location>
        <position position="19"/>
    </location>
</feature>
<dbReference type="GO" id="GO:0005737">
    <property type="term" value="C:cytoplasm"/>
    <property type="evidence" value="ECO:0007669"/>
    <property type="project" value="UniProtKB-SubCell"/>
</dbReference>
<protein>
    <recommendedName>
        <fullName evidence="7 8">Peptidyl-tRNA hydrolase</fullName>
        <shortName evidence="8">Pth</shortName>
        <ecNumber evidence="1 8">3.1.1.29</ecNumber>
    </recommendedName>
</protein>
<dbReference type="GO" id="GO:0006515">
    <property type="term" value="P:protein quality control for misfolded or incompletely synthesized proteins"/>
    <property type="evidence" value="ECO:0007669"/>
    <property type="project" value="UniProtKB-UniRule"/>
</dbReference>
<feature type="site" description="Discriminates between blocked and unblocked aminoacyl-tRNA" evidence="8">
    <location>
        <position position="9"/>
    </location>
</feature>
<name>A0A8J7HDJ1_9FIRM</name>
<dbReference type="GO" id="GO:0000049">
    <property type="term" value="F:tRNA binding"/>
    <property type="evidence" value="ECO:0007669"/>
    <property type="project" value="UniProtKB-UniRule"/>
</dbReference>
<evidence type="ECO:0000256" key="1">
    <source>
        <dbReference type="ARBA" id="ARBA00013260"/>
    </source>
</evidence>
<keyword evidence="4 8" id="KW-0694">RNA-binding</keyword>
<evidence type="ECO:0000256" key="7">
    <source>
        <dbReference type="ARBA" id="ARBA00050038"/>
    </source>
</evidence>
<comment type="function">
    <text evidence="8">Hydrolyzes ribosome-free peptidyl-tRNAs (with 1 or more amino acids incorporated), which drop off the ribosome during protein synthesis, or as a result of ribosome stalling.</text>
</comment>
<keyword evidence="2 8" id="KW-0820">tRNA-binding</keyword>
<comment type="subunit">
    <text evidence="8">Monomer.</text>
</comment>
<organism evidence="10 11">
    <name type="scientific">Mobilitalea sibirica</name>
    <dbReference type="NCBI Taxonomy" id="1462919"/>
    <lineage>
        <taxon>Bacteria</taxon>
        <taxon>Bacillati</taxon>
        <taxon>Bacillota</taxon>
        <taxon>Clostridia</taxon>
        <taxon>Lachnospirales</taxon>
        <taxon>Lachnospiraceae</taxon>
        <taxon>Mobilitalea</taxon>
    </lineage>
</organism>
<dbReference type="HAMAP" id="MF_00083">
    <property type="entry name" value="Pept_tRNA_hydro_bact"/>
    <property type="match status" value="1"/>
</dbReference>
<dbReference type="FunFam" id="3.40.50.1470:FF:000001">
    <property type="entry name" value="Peptidyl-tRNA hydrolase"/>
    <property type="match status" value="1"/>
</dbReference>
<dbReference type="SUPFAM" id="SSF53178">
    <property type="entry name" value="Peptidyl-tRNA hydrolase-like"/>
    <property type="match status" value="1"/>
</dbReference>
<feature type="binding site" evidence="8">
    <location>
        <position position="14"/>
    </location>
    <ligand>
        <name>tRNA</name>
        <dbReference type="ChEBI" id="CHEBI:17843"/>
    </ligand>
</feature>
<dbReference type="PROSITE" id="PS01196">
    <property type="entry name" value="PEPT_TRNA_HYDROL_2"/>
    <property type="match status" value="1"/>
</dbReference>
<gene>
    <name evidence="8" type="primary">pth</name>
    <name evidence="10" type="ORF">I5677_14590</name>
</gene>
<dbReference type="Pfam" id="PF01195">
    <property type="entry name" value="Pept_tRNA_hydro"/>
    <property type="match status" value="1"/>
</dbReference>
<feature type="binding site" evidence="8">
    <location>
        <position position="64"/>
    </location>
    <ligand>
        <name>tRNA</name>
        <dbReference type="ChEBI" id="CHEBI:17843"/>
    </ligand>
</feature>
<feature type="binding site" evidence="8">
    <location>
        <position position="66"/>
    </location>
    <ligand>
        <name>tRNA</name>
        <dbReference type="ChEBI" id="CHEBI:17843"/>
    </ligand>
</feature>
<dbReference type="NCBIfam" id="TIGR00447">
    <property type="entry name" value="pth"/>
    <property type="match status" value="1"/>
</dbReference>
<comment type="function">
    <text evidence="8">Catalyzes the release of premature peptidyl moieties from peptidyl-tRNA molecules trapped in stalled 50S ribosomal subunits, and thus maintains levels of free tRNAs and 50S ribosomes.</text>
</comment>
<reference evidence="10" key="1">
    <citation type="submission" date="2020-12" db="EMBL/GenBank/DDBJ databases">
        <title>M. sibirica DSM 26468T genome.</title>
        <authorList>
            <person name="Thieme N."/>
            <person name="Rettenmaier R."/>
            <person name="Zverlov V."/>
            <person name="Liebl W."/>
        </authorList>
    </citation>
    <scope>NUCLEOTIDE SEQUENCE</scope>
    <source>
        <strain evidence="10">DSM 26468</strain>
    </source>
</reference>
<evidence type="ECO:0000256" key="6">
    <source>
        <dbReference type="ARBA" id="ARBA00048707"/>
    </source>
</evidence>
<dbReference type="PANTHER" id="PTHR17224">
    <property type="entry name" value="PEPTIDYL-TRNA HYDROLASE"/>
    <property type="match status" value="1"/>
</dbReference>
<evidence type="ECO:0000256" key="5">
    <source>
        <dbReference type="ARBA" id="ARBA00038063"/>
    </source>
</evidence>
<evidence type="ECO:0000256" key="2">
    <source>
        <dbReference type="ARBA" id="ARBA00022555"/>
    </source>
</evidence>
<dbReference type="PANTHER" id="PTHR17224:SF1">
    <property type="entry name" value="PEPTIDYL-TRNA HYDROLASE"/>
    <property type="match status" value="1"/>
</dbReference>
<comment type="catalytic activity">
    <reaction evidence="6 8">
        <text>an N-acyl-L-alpha-aminoacyl-tRNA + H2O = an N-acyl-L-amino acid + a tRNA + H(+)</text>
        <dbReference type="Rhea" id="RHEA:54448"/>
        <dbReference type="Rhea" id="RHEA-COMP:10123"/>
        <dbReference type="Rhea" id="RHEA-COMP:13883"/>
        <dbReference type="ChEBI" id="CHEBI:15377"/>
        <dbReference type="ChEBI" id="CHEBI:15378"/>
        <dbReference type="ChEBI" id="CHEBI:59874"/>
        <dbReference type="ChEBI" id="CHEBI:78442"/>
        <dbReference type="ChEBI" id="CHEBI:138191"/>
        <dbReference type="EC" id="3.1.1.29"/>
    </reaction>
</comment>
<evidence type="ECO:0000313" key="11">
    <source>
        <dbReference type="Proteomes" id="UP000623269"/>
    </source>
</evidence>
<dbReference type="GO" id="GO:0072344">
    <property type="term" value="P:rescue of stalled ribosome"/>
    <property type="evidence" value="ECO:0007669"/>
    <property type="project" value="UniProtKB-UniRule"/>
</dbReference>
<proteinExistence type="inferred from homology"/>